<proteinExistence type="predicted"/>
<dbReference type="PROSITE" id="PS50977">
    <property type="entry name" value="HTH_TETR_2"/>
    <property type="match status" value="1"/>
</dbReference>
<accession>A0ABQ6P864</accession>
<feature type="DNA-binding region" description="H-T-H motif" evidence="2">
    <location>
        <begin position="42"/>
        <end position="61"/>
    </location>
</feature>
<dbReference type="EMBL" id="BTFW01000001">
    <property type="protein sequence ID" value="GMM61055.1"/>
    <property type="molecule type" value="Genomic_DNA"/>
</dbReference>
<name>A0ABQ6P864_9SPHN</name>
<dbReference type="PANTHER" id="PTHR30055">
    <property type="entry name" value="HTH-TYPE TRANSCRIPTIONAL REGULATOR RUTR"/>
    <property type="match status" value="1"/>
</dbReference>
<dbReference type="RefSeq" id="WP_317974774.1">
    <property type="nucleotide sequence ID" value="NZ_BTFW01000001.1"/>
</dbReference>
<evidence type="ECO:0000256" key="1">
    <source>
        <dbReference type="ARBA" id="ARBA00023125"/>
    </source>
</evidence>
<gene>
    <name evidence="4" type="ORF">NUTIK01_18320</name>
</gene>
<dbReference type="Proteomes" id="UP001187221">
    <property type="component" value="Unassembled WGS sequence"/>
</dbReference>
<evidence type="ECO:0000313" key="4">
    <source>
        <dbReference type="EMBL" id="GMM61055.1"/>
    </source>
</evidence>
<evidence type="ECO:0000313" key="5">
    <source>
        <dbReference type="Proteomes" id="UP001187221"/>
    </source>
</evidence>
<dbReference type="SUPFAM" id="SSF46689">
    <property type="entry name" value="Homeodomain-like"/>
    <property type="match status" value="1"/>
</dbReference>
<keyword evidence="5" id="KW-1185">Reference proteome</keyword>
<dbReference type="InterPro" id="IPR050109">
    <property type="entry name" value="HTH-type_TetR-like_transc_reg"/>
</dbReference>
<dbReference type="Gene3D" id="1.10.357.10">
    <property type="entry name" value="Tetracycline Repressor, domain 2"/>
    <property type="match status" value="1"/>
</dbReference>
<keyword evidence="1 2" id="KW-0238">DNA-binding</keyword>
<dbReference type="PANTHER" id="PTHR30055:SF239">
    <property type="entry name" value="TRANSCRIPTIONAL REGULATORY PROTEIN"/>
    <property type="match status" value="1"/>
</dbReference>
<evidence type="ECO:0000256" key="2">
    <source>
        <dbReference type="PROSITE-ProRule" id="PRU00335"/>
    </source>
</evidence>
<protein>
    <submittedName>
        <fullName evidence="4">TetR/AcrR family transcriptional regulator</fullName>
    </submittedName>
</protein>
<comment type="caution">
    <text evidence="4">The sequence shown here is derived from an EMBL/GenBank/DDBJ whole genome shotgun (WGS) entry which is preliminary data.</text>
</comment>
<feature type="domain" description="HTH tetR-type" evidence="3">
    <location>
        <begin position="19"/>
        <end position="79"/>
    </location>
</feature>
<sequence>MTPTPAPTEPPAADQPPRRLGRADWIEAAIRVMADSSVEQVRVEKLAVDLKASKGSFYWHFKDRGALLDAVLDTWRERSTLAVQERLAREEPDVRARIARLMELPLRSDAAARAADLELAILGWARRSQPVRSAVQAVDEVRTAFLADQFAALGFSTAEAMWRAHQAYALLRYVAQRGDLDPAERAHMVAALHQQLTAAP</sequence>
<dbReference type="InterPro" id="IPR001647">
    <property type="entry name" value="HTH_TetR"/>
</dbReference>
<evidence type="ECO:0000259" key="3">
    <source>
        <dbReference type="PROSITE" id="PS50977"/>
    </source>
</evidence>
<dbReference type="InterPro" id="IPR009057">
    <property type="entry name" value="Homeodomain-like_sf"/>
</dbReference>
<organism evidence="4 5">
    <name type="scientific">Novosphingobium pituita</name>
    <dbReference type="NCBI Taxonomy" id="3056842"/>
    <lineage>
        <taxon>Bacteria</taxon>
        <taxon>Pseudomonadati</taxon>
        <taxon>Pseudomonadota</taxon>
        <taxon>Alphaproteobacteria</taxon>
        <taxon>Sphingomonadales</taxon>
        <taxon>Sphingomonadaceae</taxon>
        <taxon>Novosphingobium</taxon>
    </lineage>
</organism>
<reference evidence="4 5" key="1">
    <citation type="submission" date="2023-06" db="EMBL/GenBank/DDBJ databases">
        <title>Draft genome sequence of Novosphingobium sp. strain IK01.</title>
        <authorList>
            <person name="Hatamoto M."/>
            <person name="Ikarashi T."/>
            <person name="Yamaguchi T."/>
        </authorList>
    </citation>
    <scope>NUCLEOTIDE SEQUENCE [LARGE SCALE GENOMIC DNA]</scope>
    <source>
        <strain evidence="4 5">IK01</strain>
    </source>
</reference>
<dbReference type="Pfam" id="PF00440">
    <property type="entry name" value="TetR_N"/>
    <property type="match status" value="1"/>
</dbReference>